<dbReference type="CDD" id="cd08249">
    <property type="entry name" value="enoyl_reductase_like"/>
    <property type="match status" value="1"/>
</dbReference>
<protein>
    <submittedName>
        <fullName evidence="2">Zinc-binding alcohol dehydrogenase family protein</fullName>
    </submittedName>
</protein>
<feature type="domain" description="Enoyl reductase (ER)" evidence="1">
    <location>
        <begin position="11"/>
        <end position="370"/>
    </location>
</feature>
<name>A0ABY4ILL4_9MICO</name>
<dbReference type="SMART" id="SM00829">
    <property type="entry name" value="PKS_ER"/>
    <property type="match status" value="1"/>
</dbReference>
<dbReference type="InterPro" id="IPR020843">
    <property type="entry name" value="ER"/>
</dbReference>
<dbReference type="Gene3D" id="3.40.50.720">
    <property type="entry name" value="NAD(P)-binding Rossmann-like Domain"/>
    <property type="match status" value="1"/>
</dbReference>
<dbReference type="PANTHER" id="PTHR45348:SF2">
    <property type="entry name" value="ZINC-TYPE ALCOHOL DEHYDROGENASE-LIKE PROTEIN C2E1P3.01"/>
    <property type="match status" value="1"/>
</dbReference>
<dbReference type="Pfam" id="PF08240">
    <property type="entry name" value="ADH_N"/>
    <property type="match status" value="1"/>
</dbReference>
<evidence type="ECO:0000259" key="1">
    <source>
        <dbReference type="SMART" id="SM00829"/>
    </source>
</evidence>
<dbReference type="Pfam" id="PF00107">
    <property type="entry name" value="ADH_zinc_N"/>
    <property type="match status" value="1"/>
</dbReference>
<reference evidence="2 3" key="1">
    <citation type="submission" date="2021-06" db="EMBL/GenBank/DDBJ databases">
        <title>Genome-based taxonomic framework of Microbacterium strains isolated from marine environment, the description of four new species and reclassification of four preexisting species.</title>
        <authorList>
            <person name="Lee S.D."/>
            <person name="Kim S.-M."/>
            <person name="Byeon Y.-S."/>
            <person name="Yang H.L."/>
            <person name="Kim I.S."/>
        </authorList>
    </citation>
    <scope>NUCLEOTIDE SEQUENCE [LARGE SCALE GENOMIC DNA]</scope>
    <source>
        <strain evidence="2 3">SSW1-36</strain>
    </source>
</reference>
<sequence length="379" mass="39308">MSKNTAAWIDSPYADLTIREAPMPAPGPDQLLVEVRALAVNPLDAIIQSNGTVMYGWLQYPVILGEDVAGIVVETGANVDGFAPGDRVVAYAMGLEKGRDAVSESGFQKYVAVDASLAAALPDAMAFAEAAVLPLALSTAAAGLFEAGQLALDHSHLGDALPREEVVVVWGGATAVGGNAIQLARAAGYRVITTASAHNHDRMRRLGAEAVFDYRDPDAVDRIIEAVNGSVVAGVLAIAVGSAEPCLRIARATGARRIAMASPPVSFYEQPRRGGLSLVRIRLFARLGTRTALLQLRSRLSGIRATFIWGSAIAASPVGPAVWGAYLPTALASGAHLPYPEARIAGDDLSAVQGAIDALRLGVSAEKLVVSLDATATGS</sequence>
<proteinExistence type="predicted"/>
<dbReference type="PANTHER" id="PTHR45348">
    <property type="entry name" value="HYPOTHETICAL OXIDOREDUCTASE (EUROFUNG)"/>
    <property type="match status" value="1"/>
</dbReference>
<dbReference type="RefSeq" id="WP_247956884.1">
    <property type="nucleotide sequence ID" value="NZ_CP078077.1"/>
</dbReference>
<keyword evidence="3" id="KW-1185">Reference proteome</keyword>
<dbReference type="InterPro" id="IPR013154">
    <property type="entry name" value="ADH-like_N"/>
</dbReference>
<dbReference type="Gene3D" id="3.90.180.10">
    <property type="entry name" value="Medium-chain alcohol dehydrogenases, catalytic domain"/>
    <property type="match status" value="1"/>
</dbReference>
<dbReference type="Proteomes" id="UP000831963">
    <property type="component" value="Chromosome"/>
</dbReference>
<dbReference type="EMBL" id="CP078077">
    <property type="protein sequence ID" value="UPL13650.1"/>
    <property type="molecule type" value="Genomic_DNA"/>
</dbReference>
<dbReference type="InterPro" id="IPR047122">
    <property type="entry name" value="Trans-enoyl_RdTase-like"/>
</dbReference>
<dbReference type="InterPro" id="IPR011032">
    <property type="entry name" value="GroES-like_sf"/>
</dbReference>
<accession>A0ABY4ILL4</accession>
<gene>
    <name evidence="2" type="ORF">KV396_03845</name>
</gene>
<evidence type="ECO:0000313" key="3">
    <source>
        <dbReference type="Proteomes" id="UP000831963"/>
    </source>
</evidence>
<dbReference type="SUPFAM" id="SSF51735">
    <property type="entry name" value="NAD(P)-binding Rossmann-fold domains"/>
    <property type="match status" value="1"/>
</dbReference>
<dbReference type="SUPFAM" id="SSF50129">
    <property type="entry name" value="GroES-like"/>
    <property type="match status" value="1"/>
</dbReference>
<dbReference type="InterPro" id="IPR036291">
    <property type="entry name" value="NAD(P)-bd_dom_sf"/>
</dbReference>
<dbReference type="InterPro" id="IPR013149">
    <property type="entry name" value="ADH-like_C"/>
</dbReference>
<evidence type="ECO:0000313" key="2">
    <source>
        <dbReference type="EMBL" id="UPL13650.1"/>
    </source>
</evidence>
<organism evidence="2 3">
    <name type="scientific">Microbacterium galbinum</name>
    <dbReference type="NCBI Taxonomy" id="2851646"/>
    <lineage>
        <taxon>Bacteria</taxon>
        <taxon>Bacillati</taxon>
        <taxon>Actinomycetota</taxon>
        <taxon>Actinomycetes</taxon>
        <taxon>Micrococcales</taxon>
        <taxon>Microbacteriaceae</taxon>
        <taxon>Microbacterium</taxon>
    </lineage>
</organism>